<dbReference type="PANTHER" id="PTHR36924:SF1">
    <property type="entry name" value="ANTITOXIN HIGA-1"/>
    <property type="match status" value="1"/>
</dbReference>
<dbReference type="eggNOG" id="COG3093">
    <property type="taxonomic scope" value="Bacteria"/>
</dbReference>
<dbReference type="HOGENOM" id="CLU_140230_5_0_12"/>
<dbReference type="AlphaFoldDB" id="V5WGE4"/>
<proteinExistence type="predicted"/>
<dbReference type="Proteomes" id="UP000018680">
    <property type="component" value="Chromosome"/>
</dbReference>
<accession>V5WGE4</accession>
<evidence type="ECO:0000313" key="4">
    <source>
        <dbReference type="Proteomes" id="UP000018680"/>
    </source>
</evidence>
<dbReference type="GO" id="GO:0003677">
    <property type="term" value="F:DNA binding"/>
    <property type="evidence" value="ECO:0007669"/>
    <property type="project" value="UniProtKB-KW"/>
</dbReference>
<dbReference type="NCBIfam" id="TIGR02607">
    <property type="entry name" value="antidote_HigA"/>
    <property type="match status" value="1"/>
</dbReference>
<keyword evidence="4" id="KW-1185">Reference proteome</keyword>
<reference evidence="3 4" key="1">
    <citation type="journal article" date="2015" name="Stand. Genomic Sci.">
        <title>Complete genome sequence and description of Salinispira pacifica gen. nov., sp. nov., a novel spirochaete isolated form a hypersaline microbial mat.</title>
        <authorList>
            <person name="Ben Hania W."/>
            <person name="Joseph M."/>
            <person name="Schumann P."/>
            <person name="Bunk B."/>
            <person name="Fiebig A."/>
            <person name="Sproer C."/>
            <person name="Klenk H.P."/>
            <person name="Fardeau M.L."/>
            <person name="Spring S."/>
        </authorList>
    </citation>
    <scope>NUCLEOTIDE SEQUENCE [LARGE SCALE GENOMIC DNA]</scope>
    <source>
        <strain evidence="3 4">L21-RPul-D2</strain>
    </source>
</reference>
<dbReference type="PANTHER" id="PTHR36924">
    <property type="entry name" value="ANTITOXIN HIGA-1"/>
    <property type="match status" value="1"/>
</dbReference>
<dbReference type="InterPro" id="IPR010982">
    <property type="entry name" value="Lambda_DNA-bd_dom_sf"/>
</dbReference>
<dbReference type="EMBL" id="CP006939">
    <property type="protein sequence ID" value="AHC14858.1"/>
    <property type="molecule type" value="Genomic_DNA"/>
</dbReference>
<dbReference type="KEGG" id="slr:L21SP2_1461"/>
<dbReference type="Gene3D" id="1.10.260.40">
    <property type="entry name" value="lambda repressor-like DNA-binding domains"/>
    <property type="match status" value="1"/>
</dbReference>
<dbReference type="STRING" id="1307761.L21SP2_1461"/>
<evidence type="ECO:0000256" key="1">
    <source>
        <dbReference type="ARBA" id="ARBA00023125"/>
    </source>
</evidence>
<dbReference type="SMART" id="SM00530">
    <property type="entry name" value="HTH_XRE"/>
    <property type="match status" value="1"/>
</dbReference>
<dbReference type="InterPro" id="IPR001387">
    <property type="entry name" value="Cro/C1-type_HTH"/>
</dbReference>
<dbReference type="InterPro" id="IPR013430">
    <property type="entry name" value="Toxin_antidote_HigA"/>
</dbReference>
<protein>
    <submittedName>
        <fullName evidence="3">HigA protein (Antitoxin to HigB)</fullName>
    </submittedName>
</protein>
<dbReference type="RefSeq" id="WP_024267781.1">
    <property type="nucleotide sequence ID" value="NC_023035.1"/>
</dbReference>
<dbReference type="Pfam" id="PF01381">
    <property type="entry name" value="HTH_3"/>
    <property type="match status" value="1"/>
</dbReference>
<feature type="domain" description="HTH cro/C1-type" evidence="2">
    <location>
        <begin position="28"/>
        <end position="76"/>
    </location>
</feature>
<keyword evidence="1" id="KW-0238">DNA-binding</keyword>
<name>V5WGE4_9SPIO</name>
<dbReference type="PROSITE" id="PS50943">
    <property type="entry name" value="HTH_CROC1"/>
    <property type="match status" value="1"/>
</dbReference>
<evidence type="ECO:0000313" key="3">
    <source>
        <dbReference type="EMBL" id="AHC14858.1"/>
    </source>
</evidence>
<gene>
    <name evidence="3" type="ORF">L21SP2_1461</name>
</gene>
<dbReference type="SUPFAM" id="SSF47413">
    <property type="entry name" value="lambda repressor-like DNA-binding domains"/>
    <property type="match status" value="1"/>
</dbReference>
<dbReference type="CDD" id="cd00093">
    <property type="entry name" value="HTH_XRE"/>
    <property type="match status" value="1"/>
</dbReference>
<sequence length="104" mass="11974">MSEQIEYSNELIELTTPGEVLKEDFLDAMGVTAYELAKRIDVDPMRISRIINGTRKITADTAIRFSIFFGTSAEYWINLQSLYDLDIAKEKHQDEYNKIHPKAS</sequence>
<evidence type="ECO:0000259" key="2">
    <source>
        <dbReference type="PROSITE" id="PS50943"/>
    </source>
</evidence>
<dbReference type="OrthoDB" id="9798100at2"/>
<organism evidence="3 4">
    <name type="scientific">Salinispira pacifica</name>
    <dbReference type="NCBI Taxonomy" id="1307761"/>
    <lineage>
        <taxon>Bacteria</taxon>
        <taxon>Pseudomonadati</taxon>
        <taxon>Spirochaetota</taxon>
        <taxon>Spirochaetia</taxon>
        <taxon>Spirochaetales</taxon>
        <taxon>Spirochaetaceae</taxon>
        <taxon>Salinispira</taxon>
    </lineage>
</organism>